<organism evidence="3 4">
    <name type="scientific">Streptomyces chiangmaiensis</name>
    <dbReference type="NCBI Taxonomy" id="766497"/>
    <lineage>
        <taxon>Bacteria</taxon>
        <taxon>Bacillati</taxon>
        <taxon>Actinomycetota</taxon>
        <taxon>Actinomycetes</taxon>
        <taxon>Kitasatosporales</taxon>
        <taxon>Streptomycetaceae</taxon>
        <taxon>Streptomyces</taxon>
    </lineage>
</organism>
<feature type="signal peptide" evidence="1">
    <location>
        <begin position="1"/>
        <end position="22"/>
    </location>
</feature>
<dbReference type="Proteomes" id="UP001333996">
    <property type="component" value="Unassembled WGS sequence"/>
</dbReference>
<evidence type="ECO:0000313" key="4">
    <source>
        <dbReference type="Proteomes" id="UP001333996"/>
    </source>
</evidence>
<proteinExistence type="predicted"/>
<name>A0ABU7FWV6_9ACTN</name>
<evidence type="ECO:0000259" key="2">
    <source>
        <dbReference type="PROSITE" id="PS50905"/>
    </source>
</evidence>
<reference evidence="3" key="1">
    <citation type="submission" date="2024-01" db="EMBL/GenBank/DDBJ databases">
        <title>First draft genome sequence data of TA4-1, the type strain of Gram-positive actinobacterium Streptomyces chiangmaiensis.</title>
        <authorList>
            <person name="Yasawong M."/>
            <person name="Nantapong N."/>
        </authorList>
    </citation>
    <scope>NUCLEOTIDE SEQUENCE</scope>
    <source>
        <strain evidence="3">TA4-1</strain>
    </source>
</reference>
<comment type="caution">
    <text evidence="3">The sequence shown here is derived from an EMBL/GenBank/DDBJ whole genome shotgun (WGS) entry which is preliminary data.</text>
</comment>
<dbReference type="Gene3D" id="1.20.1260.10">
    <property type="match status" value="1"/>
</dbReference>
<evidence type="ECO:0000256" key="1">
    <source>
        <dbReference type="SAM" id="SignalP"/>
    </source>
</evidence>
<accession>A0ABU7FWV6</accession>
<feature type="non-terminal residue" evidence="3">
    <location>
        <position position="91"/>
    </location>
</feature>
<sequence length="91" mass="9665">MFRHSIRTLLVGLCTLTAASQAATAVALAVPLDHHRATRTAARVLHTQTLSDLTAAMKGEAFAHASYTLFGAQADREAQSAVGELFRTTAQ</sequence>
<dbReference type="InterPro" id="IPR009040">
    <property type="entry name" value="Ferritin-like_diiron"/>
</dbReference>
<dbReference type="EMBL" id="JAYWVC010000439">
    <property type="protein sequence ID" value="MED7828620.1"/>
    <property type="molecule type" value="Genomic_DNA"/>
</dbReference>
<dbReference type="InterPro" id="IPR009078">
    <property type="entry name" value="Ferritin-like_SF"/>
</dbReference>
<keyword evidence="4" id="KW-1185">Reference proteome</keyword>
<evidence type="ECO:0000313" key="3">
    <source>
        <dbReference type="EMBL" id="MED7828620.1"/>
    </source>
</evidence>
<feature type="domain" description="Ferritin-like diiron" evidence="2">
    <location>
        <begin position="43"/>
        <end position="91"/>
    </location>
</feature>
<gene>
    <name evidence="3" type="ORF">VXC91_44015</name>
</gene>
<protein>
    <recommendedName>
        <fullName evidence="2">Ferritin-like diiron domain-containing protein</fullName>
    </recommendedName>
</protein>
<dbReference type="PROSITE" id="PS50905">
    <property type="entry name" value="FERRITIN_LIKE"/>
    <property type="match status" value="1"/>
</dbReference>
<dbReference type="SUPFAM" id="SSF47240">
    <property type="entry name" value="Ferritin-like"/>
    <property type="match status" value="1"/>
</dbReference>
<dbReference type="InterPro" id="IPR012347">
    <property type="entry name" value="Ferritin-like"/>
</dbReference>
<keyword evidence="1" id="KW-0732">Signal</keyword>
<feature type="chain" id="PRO_5045254778" description="Ferritin-like diiron domain-containing protein" evidence="1">
    <location>
        <begin position="23"/>
        <end position="91"/>
    </location>
</feature>